<dbReference type="EC" id="1.1.1.-" evidence="4"/>
<dbReference type="Gene3D" id="3.40.50.720">
    <property type="entry name" value="NAD(P)-binding Rossmann-like Domain"/>
    <property type="match status" value="1"/>
</dbReference>
<dbReference type="RefSeq" id="WP_311533521.1">
    <property type="nucleotide sequence ID" value="NZ_JAVRHQ010000002.1"/>
</dbReference>
<dbReference type="PRINTS" id="PR00080">
    <property type="entry name" value="SDRFAMILY"/>
</dbReference>
<proteinExistence type="inferred from homology"/>
<name>A0ABU3C636_9FLAO</name>
<evidence type="ECO:0000313" key="5">
    <source>
        <dbReference type="Proteomes" id="UP001262889"/>
    </source>
</evidence>
<gene>
    <name evidence="4" type="ORF">RM553_03110</name>
</gene>
<keyword evidence="4" id="KW-0560">Oxidoreductase</keyword>
<evidence type="ECO:0000256" key="2">
    <source>
        <dbReference type="RuleBase" id="RU000363"/>
    </source>
</evidence>
<evidence type="ECO:0000256" key="1">
    <source>
        <dbReference type="ARBA" id="ARBA00006484"/>
    </source>
</evidence>
<dbReference type="InterPro" id="IPR002347">
    <property type="entry name" value="SDR_fam"/>
</dbReference>
<dbReference type="SMART" id="SM00822">
    <property type="entry name" value="PKS_KR"/>
    <property type="match status" value="1"/>
</dbReference>
<keyword evidence="5" id="KW-1185">Reference proteome</keyword>
<reference evidence="4 5" key="1">
    <citation type="submission" date="2023-09" db="EMBL/GenBank/DDBJ databases">
        <authorList>
            <person name="Rey-Velasco X."/>
        </authorList>
    </citation>
    <scope>NUCLEOTIDE SEQUENCE [LARGE SCALE GENOMIC DNA]</scope>
    <source>
        <strain evidence="4 5">F363</strain>
    </source>
</reference>
<organism evidence="4 5">
    <name type="scientific">Autumnicola tepida</name>
    <dbReference type="NCBI Taxonomy" id="3075595"/>
    <lineage>
        <taxon>Bacteria</taxon>
        <taxon>Pseudomonadati</taxon>
        <taxon>Bacteroidota</taxon>
        <taxon>Flavobacteriia</taxon>
        <taxon>Flavobacteriales</taxon>
        <taxon>Flavobacteriaceae</taxon>
        <taxon>Autumnicola</taxon>
    </lineage>
</organism>
<dbReference type="EMBL" id="JAVRHQ010000002">
    <property type="protein sequence ID" value="MDT0641813.1"/>
    <property type="molecule type" value="Genomic_DNA"/>
</dbReference>
<comment type="similarity">
    <text evidence="1 2">Belongs to the short-chain dehydrogenases/reductases (SDR) family.</text>
</comment>
<dbReference type="SUPFAM" id="SSF51735">
    <property type="entry name" value="NAD(P)-binding Rossmann-fold domains"/>
    <property type="match status" value="1"/>
</dbReference>
<dbReference type="InterPro" id="IPR036291">
    <property type="entry name" value="NAD(P)-bd_dom_sf"/>
</dbReference>
<evidence type="ECO:0000313" key="4">
    <source>
        <dbReference type="EMBL" id="MDT0641813.1"/>
    </source>
</evidence>
<dbReference type="InterPro" id="IPR057326">
    <property type="entry name" value="KR_dom"/>
</dbReference>
<feature type="domain" description="Ketoreductase" evidence="3">
    <location>
        <begin position="7"/>
        <end position="187"/>
    </location>
</feature>
<dbReference type="InterPro" id="IPR050259">
    <property type="entry name" value="SDR"/>
</dbReference>
<dbReference type="GO" id="GO:0016491">
    <property type="term" value="F:oxidoreductase activity"/>
    <property type="evidence" value="ECO:0007669"/>
    <property type="project" value="UniProtKB-KW"/>
</dbReference>
<dbReference type="PRINTS" id="PR00081">
    <property type="entry name" value="GDHRDH"/>
</dbReference>
<dbReference type="PANTHER" id="PTHR42879:SF2">
    <property type="entry name" value="3-OXOACYL-[ACYL-CARRIER-PROTEIN] REDUCTASE FABG"/>
    <property type="match status" value="1"/>
</dbReference>
<dbReference type="Pfam" id="PF00106">
    <property type="entry name" value="adh_short"/>
    <property type="match status" value="1"/>
</dbReference>
<comment type="caution">
    <text evidence="4">The sequence shown here is derived from an EMBL/GenBank/DDBJ whole genome shotgun (WGS) entry which is preliminary data.</text>
</comment>
<protein>
    <submittedName>
        <fullName evidence="4">3-oxoacyl-ACP reductase family protein</fullName>
        <ecNumber evidence="4">1.1.1.-</ecNumber>
    </submittedName>
</protein>
<accession>A0ABU3C636</accession>
<dbReference type="PANTHER" id="PTHR42879">
    <property type="entry name" value="3-OXOACYL-(ACYL-CARRIER-PROTEIN) REDUCTASE"/>
    <property type="match status" value="1"/>
</dbReference>
<sequence>MENLKNKVALITGGSRGIGKGIALALAAEGVHVAVNYQHSKDEAEEVCEQIRAEGSKAVAVQADVSEETEVKRLIEEVQNKFGDIDILVNNAGIAKKQNVEEVSLDDFDKIIKVNLRSGFLVTQQVLPAMRRKKWGRILMISSVAAQTGGVVGVDYATSKAGQLGMMRYYAKNLAAEGITANAIAPALIDTDMVAGLGGVKPDIIPVKRFGRSEEVAALSLSILKNGYITGQTFNINGGMQPS</sequence>
<dbReference type="Proteomes" id="UP001262889">
    <property type="component" value="Unassembled WGS sequence"/>
</dbReference>
<evidence type="ECO:0000259" key="3">
    <source>
        <dbReference type="SMART" id="SM00822"/>
    </source>
</evidence>